<dbReference type="EMBL" id="CP014060">
    <property type="protein sequence ID" value="AMG35355.1"/>
    <property type="molecule type" value="Genomic_DNA"/>
</dbReference>
<dbReference type="InterPro" id="IPR025391">
    <property type="entry name" value="DUF4123"/>
</dbReference>
<reference evidence="3" key="1">
    <citation type="submission" date="2015-12" db="EMBL/GenBank/DDBJ databases">
        <title>FDA dAtabase for Regulatory Grade micrObial Sequences (FDA-ARGOS): Supporting development and validation of Infectious Disease Dx tests.</title>
        <authorList>
            <person name="Case J."/>
            <person name="Tallon L."/>
            <person name="Sadzewicz L."/>
            <person name="Sengamalay N."/>
            <person name="Ott S."/>
            <person name="Godinez A."/>
            <person name="Nagaraj S."/>
            <person name="Nadendla S."/>
            <person name="Sichtig H."/>
        </authorList>
    </citation>
    <scope>NUCLEOTIDE SEQUENCE [LARGE SCALE GENOMIC DNA]</scope>
    <source>
        <strain evidence="3">FDAARGOS_147</strain>
    </source>
</reference>
<feature type="domain" description="DUF4123" evidence="1">
    <location>
        <begin position="34"/>
        <end position="158"/>
    </location>
</feature>
<organism evidence="2 3">
    <name type="scientific">Alcaligenes xylosoxydans xylosoxydans</name>
    <name type="common">Achromobacter xylosoxidans</name>
    <dbReference type="NCBI Taxonomy" id="85698"/>
    <lineage>
        <taxon>Bacteria</taxon>
        <taxon>Pseudomonadati</taxon>
        <taxon>Pseudomonadota</taxon>
        <taxon>Betaproteobacteria</taxon>
        <taxon>Burkholderiales</taxon>
        <taxon>Alcaligenaceae</taxon>
        <taxon>Achromobacter</taxon>
    </lineage>
</organism>
<evidence type="ECO:0000313" key="2">
    <source>
        <dbReference type="EMBL" id="AMG35355.1"/>
    </source>
</evidence>
<evidence type="ECO:0000313" key="3">
    <source>
        <dbReference type="Proteomes" id="UP000060602"/>
    </source>
</evidence>
<gene>
    <name evidence="2" type="ORF">AL504_04460</name>
</gene>
<evidence type="ECO:0000259" key="1">
    <source>
        <dbReference type="Pfam" id="PF13503"/>
    </source>
</evidence>
<name>A0A0X8NVY8_ALCXX</name>
<dbReference type="Pfam" id="PF13503">
    <property type="entry name" value="DUF4123"/>
    <property type="match status" value="1"/>
</dbReference>
<dbReference type="Proteomes" id="UP000060602">
    <property type="component" value="Chromosome"/>
</dbReference>
<dbReference type="AlphaFoldDB" id="A0A0X8NVY8"/>
<dbReference type="RefSeq" id="WP_061071331.1">
    <property type="nucleotide sequence ID" value="NZ_CP014060.2"/>
</dbReference>
<accession>A0A0X8NVY8</accession>
<proteinExistence type="predicted"/>
<sequence>MLEDRDTWIDPATPDVAQALHDAAWNHPDMPERYVLLDAAFSPRLPERLARWMDAEDYCSLYAGRYQGEGLDQVAPYLLRLSWVPALRAPVCDKLMRLTRGKPMMSLLTTSAPLDQLADHLRRQIEAVNTEGKAYLLRLADTRSFAALLEVFAPAQRQRLLAGISHWSYVDRRGALRVAQGDPRFDPDAPTEPYVIAADQQRHLHLLALPDAILRFVQLRAPLFGALTCPPSTAYQCILEGVRRLARRGLDNEALAYRHGLALLRRHGMLAPASAAPSLAVSSSELSS</sequence>
<protein>
    <submittedName>
        <fullName evidence="2">DUF4123 domain-containing protein</fullName>
    </submittedName>
</protein>